<dbReference type="GO" id="GO:0003824">
    <property type="term" value="F:catalytic activity"/>
    <property type="evidence" value="ECO:0007669"/>
    <property type="project" value="InterPro"/>
</dbReference>
<evidence type="ECO:0000313" key="1">
    <source>
        <dbReference type="EMBL" id="SVD21310.1"/>
    </source>
</evidence>
<feature type="non-terminal residue" evidence="1">
    <location>
        <position position="1"/>
    </location>
</feature>
<dbReference type="PANTHER" id="PTHR48228:SF5">
    <property type="entry name" value="ALPHA-METHYLACYL-COA RACEMASE"/>
    <property type="match status" value="1"/>
</dbReference>
<evidence type="ECO:0008006" key="2">
    <source>
        <dbReference type="Google" id="ProtNLM"/>
    </source>
</evidence>
<dbReference type="PANTHER" id="PTHR48228">
    <property type="entry name" value="SUCCINYL-COA--D-CITRAMALATE COA-TRANSFERASE"/>
    <property type="match status" value="1"/>
</dbReference>
<dbReference type="InterPro" id="IPR023606">
    <property type="entry name" value="CoA-Trfase_III_dom_1_sf"/>
</dbReference>
<dbReference type="InterPro" id="IPR003673">
    <property type="entry name" value="CoA-Trfase_fam_III"/>
</dbReference>
<reference evidence="1" key="1">
    <citation type="submission" date="2018-05" db="EMBL/GenBank/DDBJ databases">
        <authorList>
            <person name="Lanie J.A."/>
            <person name="Ng W.-L."/>
            <person name="Kazmierczak K.M."/>
            <person name="Andrzejewski T.M."/>
            <person name="Davidsen T.M."/>
            <person name="Wayne K.J."/>
            <person name="Tettelin H."/>
            <person name="Glass J.I."/>
            <person name="Rusch D."/>
            <person name="Podicherti R."/>
            <person name="Tsui H.-C.T."/>
            <person name="Winkler M.E."/>
        </authorList>
    </citation>
    <scope>NUCLEOTIDE SEQUENCE</scope>
</reference>
<dbReference type="AlphaFoldDB" id="A0A382TGR8"/>
<sequence length="256" mass="27237">LDFDSLRTVHPELIYCSISGYGQHGARNQVVGHDLNYQAWTGLLALAGEHDGRRIVPALIADIAGGAHAAVINILLALRSREQTGQGCYLDIAMTDGLFPFMLSALANWSAGNAVPGAGNDLLTGGSPRYQLYRTADGRHLAAAPLEEHFWQRFAELIRLPEGSRSQGADPETVREMVAGIIAAESAAYWEARFEGEDVCCTLVRGLSEALADPAVVGRHRVRSGGAAAVNVLAIPGAVSTGSAPSCGQDNQRFRF</sequence>
<dbReference type="EMBL" id="UINC01136501">
    <property type="protein sequence ID" value="SVD21310.1"/>
    <property type="molecule type" value="Genomic_DNA"/>
</dbReference>
<dbReference type="Pfam" id="PF02515">
    <property type="entry name" value="CoA_transf_3"/>
    <property type="match status" value="1"/>
</dbReference>
<dbReference type="SUPFAM" id="SSF89796">
    <property type="entry name" value="CoA-transferase family III (CaiB/BaiF)"/>
    <property type="match status" value="1"/>
</dbReference>
<organism evidence="1">
    <name type="scientific">marine metagenome</name>
    <dbReference type="NCBI Taxonomy" id="408172"/>
    <lineage>
        <taxon>unclassified sequences</taxon>
        <taxon>metagenomes</taxon>
        <taxon>ecological metagenomes</taxon>
    </lineage>
</organism>
<dbReference type="Gene3D" id="3.30.1540.10">
    <property type="entry name" value="formyl-coa transferase, domain 3"/>
    <property type="match status" value="1"/>
</dbReference>
<dbReference type="InterPro" id="IPR044855">
    <property type="entry name" value="CoA-Trfase_III_dom3_sf"/>
</dbReference>
<proteinExistence type="predicted"/>
<accession>A0A382TGR8</accession>
<name>A0A382TGR8_9ZZZZ</name>
<gene>
    <name evidence="1" type="ORF">METZ01_LOCUS374164</name>
</gene>
<protein>
    <recommendedName>
        <fullName evidence="2">CoA transferase</fullName>
    </recommendedName>
</protein>
<dbReference type="Gene3D" id="3.40.50.10540">
    <property type="entry name" value="Crotonobetainyl-coa:carnitine coa-transferase, domain 1"/>
    <property type="match status" value="1"/>
</dbReference>
<dbReference type="InterPro" id="IPR050509">
    <property type="entry name" value="CoA-transferase_III"/>
</dbReference>